<feature type="transmembrane region" description="Helical" evidence="1">
    <location>
        <begin position="6"/>
        <end position="25"/>
    </location>
</feature>
<accession>A0A4Y2BU91</accession>
<evidence type="ECO:0008006" key="4">
    <source>
        <dbReference type="Google" id="ProtNLM"/>
    </source>
</evidence>
<dbReference type="SUPFAM" id="SSF75304">
    <property type="entry name" value="Amidase signature (AS) enzymes"/>
    <property type="match status" value="1"/>
</dbReference>
<gene>
    <name evidence="2" type="ORF">AVEN_187538_1</name>
</gene>
<evidence type="ECO:0000313" key="3">
    <source>
        <dbReference type="Proteomes" id="UP000499080"/>
    </source>
</evidence>
<dbReference type="InterPro" id="IPR036928">
    <property type="entry name" value="AS_sf"/>
</dbReference>
<evidence type="ECO:0000256" key="1">
    <source>
        <dbReference type="SAM" id="Phobius"/>
    </source>
</evidence>
<keyword evidence="1" id="KW-0472">Membrane</keyword>
<evidence type="ECO:0000313" key="2">
    <source>
        <dbReference type="EMBL" id="GBL95035.1"/>
    </source>
</evidence>
<dbReference type="Proteomes" id="UP000499080">
    <property type="component" value="Unassembled WGS sequence"/>
</dbReference>
<dbReference type="EMBL" id="BGPR01000107">
    <property type="protein sequence ID" value="GBL95035.1"/>
    <property type="molecule type" value="Genomic_DNA"/>
</dbReference>
<keyword evidence="1" id="KW-0812">Transmembrane</keyword>
<keyword evidence="1" id="KW-1133">Transmembrane helix</keyword>
<dbReference type="InterPro" id="IPR052739">
    <property type="entry name" value="FAAH2"/>
</dbReference>
<keyword evidence="3" id="KW-1185">Reference proteome</keyword>
<protein>
    <recommendedName>
        <fullName evidence="4">Amidase domain-containing protein</fullName>
    </recommendedName>
</protein>
<organism evidence="2 3">
    <name type="scientific">Araneus ventricosus</name>
    <name type="common">Orbweaver spider</name>
    <name type="synonym">Epeira ventricosa</name>
    <dbReference type="NCBI Taxonomy" id="182803"/>
    <lineage>
        <taxon>Eukaryota</taxon>
        <taxon>Metazoa</taxon>
        <taxon>Ecdysozoa</taxon>
        <taxon>Arthropoda</taxon>
        <taxon>Chelicerata</taxon>
        <taxon>Arachnida</taxon>
        <taxon>Araneae</taxon>
        <taxon>Araneomorphae</taxon>
        <taxon>Entelegynae</taxon>
        <taxon>Araneoidea</taxon>
        <taxon>Araneidae</taxon>
        <taxon>Araneus</taxon>
    </lineage>
</organism>
<comment type="caution">
    <text evidence="2">The sequence shown here is derived from an EMBL/GenBank/DDBJ whole genome shotgun (WGS) entry which is preliminary data.</text>
</comment>
<sequence length="116" mass="13525">MKETFWYWFFRILVGTMRFLWHFLLSFKYGGKGKVVSPVTNPLLLKSATKLAQEIREGKLKSEEVVQAYIDRILEVEPLINNGRPLFSRMQMKEREVDSLIASGSYSSEYLNENPS</sequence>
<dbReference type="PANTHER" id="PTHR43372">
    <property type="entry name" value="FATTY-ACID AMIDE HYDROLASE"/>
    <property type="match status" value="1"/>
</dbReference>
<name>A0A4Y2BU91_ARAVE</name>
<dbReference type="GO" id="GO:0012505">
    <property type="term" value="C:endomembrane system"/>
    <property type="evidence" value="ECO:0007669"/>
    <property type="project" value="TreeGrafter"/>
</dbReference>
<proteinExistence type="predicted"/>
<dbReference type="PANTHER" id="PTHR43372:SF4">
    <property type="entry name" value="FATTY-ACID AMIDE HYDROLASE 2"/>
    <property type="match status" value="1"/>
</dbReference>
<reference evidence="2 3" key="1">
    <citation type="journal article" date="2019" name="Sci. Rep.">
        <title>Orb-weaving spider Araneus ventricosus genome elucidates the spidroin gene catalogue.</title>
        <authorList>
            <person name="Kono N."/>
            <person name="Nakamura H."/>
            <person name="Ohtoshi R."/>
            <person name="Moran D.A.P."/>
            <person name="Shinohara A."/>
            <person name="Yoshida Y."/>
            <person name="Fujiwara M."/>
            <person name="Mori M."/>
            <person name="Tomita M."/>
            <person name="Arakawa K."/>
        </authorList>
    </citation>
    <scope>NUCLEOTIDE SEQUENCE [LARGE SCALE GENOMIC DNA]</scope>
</reference>
<dbReference type="AlphaFoldDB" id="A0A4Y2BU91"/>
<dbReference type="OrthoDB" id="6428749at2759"/>
<dbReference type="Gene3D" id="3.90.1300.10">
    <property type="entry name" value="Amidase signature (AS) domain"/>
    <property type="match status" value="1"/>
</dbReference>